<evidence type="ECO:0000256" key="1">
    <source>
        <dbReference type="SAM" id="SignalP"/>
    </source>
</evidence>
<dbReference type="Proteomes" id="UP001501525">
    <property type="component" value="Unassembled WGS sequence"/>
</dbReference>
<dbReference type="SUPFAM" id="SSF51126">
    <property type="entry name" value="Pectin lyase-like"/>
    <property type="match status" value="1"/>
</dbReference>
<dbReference type="InterPro" id="IPR006315">
    <property type="entry name" value="OM_autotransptr_brl_dom"/>
</dbReference>
<feature type="chain" id="PRO_5045746412" description="Autotransporter domain-containing protein" evidence="1">
    <location>
        <begin position="27"/>
        <end position="778"/>
    </location>
</feature>
<dbReference type="InterPro" id="IPR005546">
    <property type="entry name" value="Autotransporte_beta"/>
</dbReference>
<dbReference type="Pfam" id="PF03797">
    <property type="entry name" value="Autotransporter"/>
    <property type="match status" value="1"/>
</dbReference>
<dbReference type="SUPFAM" id="SSF103515">
    <property type="entry name" value="Autotransporter"/>
    <property type="match status" value="1"/>
</dbReference>
<dbReference type="Gene3D" id="2.160.20.20">
    <property type="match status" value="1"/>
</dbReference>
<accession>A0ABP9MXK9</accession>
<keyword evidence="4" id="KW-1185">Reference proteome</keyword>
<evidence type="ECO:0000313" key="3">
    <source>
        <dbReference type="EMBL" id="GAA5102538.1"/>
    </source>
</evidence>
<feature type="signal peptide" evidence="1">
    <location>
        <begin position="1"/>
        <end position="26"/>
    </location>
</feature>
<name>A0ABP9MXK9_9HYPH</name>
<protein>
    <recommendedName>
        <fullName evidence="2">Autotransporter domain-containing protein</fullName>
    </recommendedName>
</protein>
<dbReference type="Gene3D" id="2.40.128.130">
    <property type="entry name" value="Autotransporter beta-domain"/>
    <property type="match status" value="1"/>
</dbReference>
<evidence type="ECO:0000313" key="4">
    <source>
        <dbReference type="Proteomes" id="UP001501525"/>
    </source>
</evidence>
<reference evidence="4" key="1">
    <citation type="journal article" date="2019" name="Int. J. Syst. Evol. Microbiol.">
        <title>The Global Catalogue of Microorganisms (GCM) 10K type strain sequencing project: providing services to taxonomists for standard genome sequencing and annotation.</title>
        <authorList>
            <consortium name="The Broad Institute Genomics Platform"/>
            <consortium name="The Broad Institute Genome Sequencing Center for Infectious Disease"/>
            <person name="Wu L."/>
            <person name="Ma J."/>
        </authorList>
    </citation>
    <scope>NUCLEOTIDE SEQUENCE [LARGE SCALE GENOMIC DNA]</scope>
    <source>
        <strain evidence="4">JCM 17706</strain>
    </source>
</reference>
<dbReference type="NCBIfam" id="TIGR01414">
    <property type="entry name" value="autotrans_barl"/>
    <property type="match status" value="1"/>
</dbReference>
<organism evidence="3 4">
    <name type="scientific">Bartonella acomydis</name>
    <dbReference type="NCBI Taxonomy" id="686234"/>
    <lineage>
        <taxon>Bacteria</taxon>
        <taxon>Pseudomonadati</taxon>
        <taxon>Pseudomonadota</taxon>
        <taxon>Alphaproteobacteria</taxon>
        <taxon>Hyphomicrobiales</taxon>
        <taxon>Bartonellaceae</taxon>
        <taxon>Bartonella</taxon>
    </lineage>
</organism>
<proteinExistence type="predicted"/>
<dbReference type="EMBL" id="BAABIY010000096">
    <property type="protein sequence ID" value="GAA5102538.1"/>
    <property type="molecule type" value="Genomic_DNA"/>
</dbReference>
<dbReference type="InterPro" id="IPR012332">
    <property type="entry name" value="Autotransporter_pectin_lyase_C"/>
</dbReference>
<gene>
    <name evidence="3" type="ORF">GCM10023260_14480</name>
</gene>
<feature type="domain" description="Autotransporter" evidence="2">
    <location>
        <begin position="500"/>
        <end position="778"/>
    </location>
</feature>
<dbReference type="RefSeq" id="WP_345097360.1">
    <property type="nucleotide sequence ID" value="NZ_BAABIY010000096.1"/>
</dbReference>
<keyword evidence="1" id="KW-0732">Signal</keyword>
<sequence>MCKKSIYKKNLLLCTIAGTFIFSHFAQTYANTQPPTMTMVRADKAEEEKTFKNVFVRSRYTTGVADDKAFIIIKDSTMRSDGTVLSASTGGHMHAKKIVGKADVRGLDITNGTIHVEDSIITVPGHHKSYGIRFDYISDSYVKEGEKVINKAILTNTKLLMTDGIGIVGPLSSKSIAEVSLKNSEIRADMLLKNKSVREDNKPKILTLTADHSIMEGKVKTLPQNVTAFTLNNGSKWHLKASQFEVEDELSSSHSYTLLDIKQRTQSVVSILNLNNSSIIFNAPHDSVKGYYQTLNVGKHPQAEESEAQENASPNEAIVYNATGDAKIYFNTEWSNGLEKEQQKTDRLLVRGNVSGTTTIYFNNLSNSEISNTEDFLPLNTRGLSLIQVFGKADETAFKLANGYVTMNELPYKYVLNAYGPTSSRGNSDDEQSFLEEGKDFWDFRLQNATLDLQAEIRALVPQVASYLVMPNAVFSTGLSDVSQQNALLDHMRSSTVGAADNKNKGIFFSGYGNKMTLSSHRTPLQYGYGADVHYGALQAGITLATLEDQNITTNLGLLGTYGKLAFTPKDIEGADKSTLDKWSLVAYGSFHHDIGFYGNALFSYGALNGNITTAFRGKTAELKNTAVLNISATVGQRLATGTKGLIFEPQAQLIYQHVAFGTLSDVDSFNVDMETPHQWLLRVGGRLTQTTLPLEKDCAVSFYGKLNVIKTFSGKGTIQIGDTFHLDPMGAAIEGGFGVNAKLSQNIALHADVNYQQKLQKAGISGINVSGGMRYHF</sequence>
<dbReference type="InterPro" id="IPR036709">
    <property type="entry name" value="Autotransporte_beta_dom_sf"/>
</dbReference>
<evidence type="ECO:0000259" key="2">
    <source>
        <dbReference type="PROSITE" id="PS51208"/>
    </source>
</evidence>
<dbReference type="InterPro" id="IPR011050">
    <property type="entry name" value="Pectin_lyase_fold/virulence"/>
</dbReference>
<dbReference type="PROSITE" id="PS51208">
    <property type="entry name" value="AUTOTRANSPORTER"/>
    <property type="match status" value="1"/>
</dbReference>
<dbReference type="SMART" id="SM00869">
    <property type="entry name" value="Autotransporter"/>
    <property type="match status" value="1"/>
</dbReference>
<comment type="caution">
    <text evidence="3">The sequence shown here is derived from an EMBL/GenBank/DDBJ whole genome shotgun (WGS) entry which is preliminary data.</text>
</comment>